<dbReference type="PANTHER" id="PTHR34031">
    <property type="entry name" value="CENTROSOMAL PROTEIN OF 162 KDA"/>
    <property type="match status" value="1"/>
</dbReference>
<evidence type="ECO:0000256" key="4">
    <source>
        <dbReference type="ARBA" id="ARBA00022490"/>
    </source>
</evidence>
<evidence type="ECO:0000256" key="8">
    <source>
        <dbReference type="ARBA" id="ARBA00023212"/>
    </source>
</evidence>
<dbReference type="GeneTree" id="ENSGT00390000009631"/>
<dbReference type="AlphaFoldDB" id="A0A2I2ZEW1"/>
<comment type="subcellular location">
    <subcellularLocation>
        <location evidence="1">Cytoplasm</location>
        <location evidence="1">Cytoskeleton</location>
        <location evidence="1">Microtubule organizing center</location>
        <location evidence="1">Centrosome</location>
        <location evidence="1">Centriole</location>
    </subcellularLocation>
</comment>
<evidence type="ECO:0000256" key="3">
    <source>
        <dbReference type="ARBA" id="ARBA00021406"/>
    </source>
</evidence>
<evidence type="ECO:0000256" key="9">
    <source>
        <dbReference type="SAM" id="MobiDB-lite"/>
    </source>
</evidence>
<dbReference type="Ensembl" id="ENSGGOT00000068716.1">
    <property type="protein sequence ID" value="ENSGGOP00000045540.1"/>
    <property type="gene ID" value="ENSGGOG00000007273.3"/>
</dbReference>
<keyword evidence="8" id="KW-0206">Cytoskeleton</keyword>
<keyword evidence="4" id="KW-0963">Cytoplasm</keyword>
<evidence type="ECO:0000256" key="2">
    <source>
        <dbReference type="ARBA" id="ARBA00009485"/>
    </source>
</evidence>
<organism evidence="10 11">
    <name type="scientific">Gorilla gorilla gorilla</name>
    <name type="common">Western lowland gorilla</name>
    <dbReference type="NCBI Taxonomy" id="9595"/>
    <lineage>
        <taxon>Eukaryota</taxon>
        <taxon>Metazoa</taxon>
        <taxon>Chordata</taxon>
        <taxon>Craniata</taxon>
        <taxon>Vertebrata</taxon>
        <taxon>Euteleostomi</taxon>
        <taxon>Mammalia</taxon>
        <taxon>Eutheria</taxon>
        <taxon>Euarchontoglires</taxon>
        <taxon>Primates</taxon>
        <taxon>Haplorrhini</taxon>
        <taxon>Catarrhini</taxon>
        <taxon>Hominidae</taxon>
        <taxon>Gorilla</taxon>
    </lineage>
</organism>
<dbReference type="Proteomes" id="UP000001519">
    <property type="component" value="Chromosome 6"/>
</dbReference>
<keyword evidence="11" id="KW-1185">Reference proteome</keyword>
<dbReference type="GO" id="GO:0005874">
    <property type="term" value="C:microtubule"/>
    <property type="evidence" value="ECO:0007669"/>
    <property type="project" value="UniProtKB-KW"/>
</dbReference>
<dbReference type="GO" id="GO:0030030">
    <property type="term" value="P:cell projection organization"/>
    <property type="evidence" value="ECO:0007669"/>
    <property type="project" value="UniProtKB-KW"/>
</dbReference>
<reference evidence="11" key="1">
    <citation type="submission" date="2011-05" db="EMBL/GenBank/DDBJ databases">
        <title>Insights into the evolution of the great apes provided by the gorilla genome.</title>
        <authorList>
            <person name="Scally A."/>
        </authorList>
    </citation>
    <scope>NUCLEOTIDE SEQUENCE [LARGE SCALE GENOMIC DNA]</scope>
</reference>
<dbReference type="InterPro" id="IPR038774">
    <property type="entry name" value="CEP162-like"/>
</dbReference>
<reference evidence="10" key="3">
    <citation type="submission" date="2025-08" db="UniProtKB">
        <authorList>
            <consortium name="Ensembl"/>
        </authorList>
    </citation>
    <scope>IDENTIFICATION</scope>
</reference>
<name>A0A2I2ZEW1_GORGO</name>
<evidence type="ECO:0000256" key="1">
    <source>
        <dbReference type="ARBA" id="ARBA00004114"/>
    </source>
</evidence>
<keyword evidence="5" id="KW-0493">Microtubule</keyword>
<reference evidence="10" key="4">
    <citation type="submission" date="2025-09" db="UniProtKB">
        <authorList>
            <consortium name="Ensembl"/>
        </authorList>
    </citation>
    <scope>IDENTIFICATION</scope>
</reference>
<gene>
    <name evidence="10" type="primary">CEP162</name>
</gene>
<dbReference type="PANTHER" id="PTHR34031:SF1">
    <property type="entry name" value="CENTROSOMAL PROTEIN OF 162 KDA"/>
    <property type="match status" value="1"/>
</dbReference>
<evidence type="ECO:0000256" key="5">
    <source>
        <dbReference type="ARBA" id="ARBA00022701"/>
    </source>
</evidence>
<comment type="similarity">
    <text evidence="2">Belongs to the CEP162 family.</text>
</comment>
<sequence length="72" mass="8533">MANCSQEELDEEFEQFMKELSDDSFENSDKTARQSKKEMKKKDTVPWWITEDDFKDDGISIKRQDVIPVSRV</sequence>
<evidence type="ECO:0000313" key="10">
    <source>
        <dbReference type="Ensembl" id="ENSGGOP00000045540.1"/>
    </source>
</evidence>
<proteinExistence type="inferred from homology"/>
<keyword evidence="7" id="KW-0175">Coiled coil</keyword>
<evidence type="ECO:0000256" key="6">
    <source>
        <dbReference type="ARBA" id="ARBA00022794"/>
    </source>
</evidence>
<keyword evidence="6" id="KW-0970">Cilium biogenesis/degradation</keyword>
<feature type="region of interest" description="Disordered" evidence="9">
    <location>
        <begin position="20"/>
        <end position="42"/>
    </location>
</feature>
<accession>A0A2I2ZEW1</accession>
<evidence type="ECO:0000256" key="7">
    <source>
        <dbReference type="ARBA" id="ARBA00023054"/>
    </source>
</evidence>
<dbReference type="Bgee" id="ENSGGOG00000007273">
    <property type="expression patterns" value="Expressed in testis and 6 other cell types or tissues"/>
</dbReference>
<dbReference type="GO" id="GO:0005814">
    <property type="term" value="C:centriole"/>
    <property type="evidence" value="ECO:0007669"/>
    <property type="project" value="UniProtKB-SubCell"/>
</dbReference>
<dbReference type="EMBL" id="CABD030046388">
    <property type="status" value="NOT_ANNOTATED_CDS"/>
    <property type="molecule type" value="Genomic_DNA"/>
</dbReference>
<evidence type="ECO:0000313" key="11">
    <source>
        <dbReference type="Proteomes" id="UP000001519"/>
    </source>
</evidence>
<reference evidence="10 11" key="2">
    <citation type="journal article" date="2012" name="Nature">
        <title>Insights into hominid evolution from the gorilla genome sequence.</title>
        <authorList>
            <person name="Scally A."/>
            <person name="Dutheil J.Y."/>
            <person name="Hillier L.W."/>
            <person name="Jordan G.E."/>
            <person name="Goodhead I."/>
            <person name="Herrero J."/>
            <person name="Hobolth A."/>
            <person name="Lappalainen T."/>
            <person name="Mailund T."/>
            <person name="Marques-Bonet T."/>
            <person name="McCarthy S."/>
            <person name="Montgomery S.H."/>
            <person name="Schwalie P.C."/>
            <person name="Tang Y.A."/>
            <person name="Ward M.C."/>
            <person name="Xue Y."/>
            <person name="Yngvadottir B."/>
            <person name="Alkan C."/>
            <person name="Andersen L.N."/>
            <person name="Ayub Q."/>
            <person name="Ball E.V."/>
            <person name="Beal K."/>
            <person name="Bradley B.J."/>
            <person name="Chen Y."/>
            <person name="Clee C.M."/>
            <person name="Fitzgerald S."/>
            <person name="Graves T.A."/>
            <person name="Gu Y."/>
            <person name="Heath P."/>
            <person name="Heger A."/>
            <person name="Karakoc E."/>
            <person name="Kolb-Kokocinski A."/>
            <person name="Laird G.K."/>
            <person name="Lunter G."/>
            <person name="Meader S."/>
            <person name="Mort M."/>
            <person name="Mullikin J.C."/>
            <person name="Munch K."/>
            <person name="O'Connor T.D."/>
            <person name="Phillips A.D."/>
            <person name="Prado-Martinez J."/>
            <person name="Rogers A.S."/>
            <person name="Sajjadian S."/>
            <person name="Schmidt D."/>
            <person name="Shaw K."/>
            <person name="Simpson J.T."/>
            <person name="Stenson P.D."/>
            <person name="Turner D.J."/>
            <person name="Vigilant L."/>
            <person name="Vilella A.J."/>
            <person name="Whitener W."/>
            <person name="Zhu B."/>
            <person name="Cooper D.N."/>
            <person name="de Jong P."/>
            <person name="Dermitzakis E.T."/>
            <person name="Eichler E.E."/>
            <person name="Flicek P."/>
            <person name="Goldman N."/>
            <person name="Mundy N.I."/>
            <person name="Ning Z."/>
            <person name="Odom D.T."/>
            <person name="Ponting C.P."/>
            <person name="Quail M.A."/>
            <person name="Ryder O.A."/>
            <person name="Searle S.M."/>
            <person name="Warren W.C."/>
            <person name="Wilson R.K."/>
            <person name="Schierup M.H."/>
            <person name="Rogers J."/>
            <person name="Tyler-Smith C."/>
            <person name="Durbin R."/>
        </authorList>
    </citation>
    <scope>NUCLEOTIDE SEQUENCE [LARGE SCALE GENOMIC DNA]</scope>
</reference>
<protein>
    <recommendedName>
        <fullName evidence="3">Centrosomal protein of 162 kDa</fullName>
    </recommendedName>
</protein>